<dbReference type="Pfam" id="PF01137">
    <property type="entry name" value="RTC"/>
    <property type="match status" value="1"/>
</dbReference>
<dbReference type="OrthoDB" id="413993at2759"/>
<dbReference type="InterPro" id="IPR023797">
    <property type="entry name" value="RNA3'_phos_cyclase_dom"/>
</dbReference>
<dbReference type="PROSITE" id="PS01287">
    <property type="entry name" value="RTC"/>
    <property type="match status" value="1"/>
</dbReference>
<dbReference type="EMBL" id="KV784370">
    <property type="protein sequence ID" value="OEU10783.1"/>
    <property type="molecule type" value="Genomic_DNA"/>
</dbReference>
<feature type="domain" description="RNA 3'-terminal phosphate cyclase insert" evidence="3">
    <location>
        <begin position="209"/>
        <end position="322"/>
    </location>
</feature>
<dbReference type="InterPro" id="IPR037136">
    <property type="entry name" value="RNA3'_phos_cyclase_dom_sf"/>
</dbReference>
<dbReference type="SUPFAM" id="SSF55205">
    <property type="entry name" value="EPT/RTPC-like"/>
    <property type="match status" value="2"/>
</dbReference>
<feature type="non-terminal residue" evidence="4">
    <location>
        <position position="1"/>
    </location>
</feature>
<evidence type="ECO:0000313" key="5">
    <source>
        <dbReference type="Proteomes" id="UP000095751"/>
    </source>
</evidence>
<dbReference type="KEGG" id="fcy:FRACYDRAFT_139048"/>
<dbReference type="InterPro" id="IPR020719">
    <property type="entry name" value="RNA3'_term_phos_cycl-like_CS"/>
</dbReference>
<dbReference type="InterPro" id="IPR000228">
    <property type="entry name" value="RNA3'_term_phos_cyc"/>
</dbReference>
<dbReference type="GO" id="GO:0006396">
    <property type="term" value="P:RNA processing"/>
    <property type="evidence" value="ECO:0007669"/>
    <property type="project" value="InterPro"/>
</dbReference>
<dbReference type="Gene3D" id="3.30.360.20">
    <property type="entry name" value="RNA 3'-terminal phosphate cyclase, insert domain"/>
    <property type="match status" value="1"/>
</dbReference>
<feature type="domain" description="RNA 3'-terminal phosphate cyclase" evidence="2">
    <location>
        <begin position="5"/>
        <end position="375"/>
    </location>
</feature>
<feature type="non-terminal residue" evidence="4">
    <location>
        <position position="437"/>
    </location>
</feature>
<evidence type="ECO:0000259" key="2">
    <source>
        <dbReference type="Pfam" id="PF01137"/>
    </source>
</evidence>
<dbReference type="InterPro" id="IPR036553">
    <property type="entry name" value="RPTC_insert"/>
</dbReference>
<evidence type="ECO:0000313" key="4">
    <source>
        <dbReference type="EMBL" id="OEU10783.1"/>
    </source>
</evidence>
<feature type="region of interest" description="Disordered" evidence="1">
    <location>
        <begin position="381"/>
        <end position="425"/>
    </location>
</feature>
<proteinExistence type="predicted"/>
<evidence type="ECO:0000259" key="3">
    <source>
        <dbReference type="Pfam" id="PF05189"/>
    </source>
</evidence>
<dbReference type="AlphaFoldDB" id="A0A1E7EZ00"/>
<dbReference type="GO" id="GO:0005634">
    <property type="term" value="C:nucleus"/>
    <property type="evidence" value="ECO:0007669"/>
    <property type="project" value="TreeGrafter"/>
</dbReference>
<dbReference type="InterPro" id="IPR013791">
    <property type="entry name" value="RNA3'-term_phos_cycl_insert"/>
</dbReference>
<evidence type="ECO:0000256" key="1">
    <source>
        <dbReference type="SAM" id="MobiDB-lite"/>
    </source>
</evidence>
<sequence>IDGSYGEGGGQVIRNAISYATILGKNIYIQNIRATRSNPGLRAQHLTGLQLCAAIVSLEEADDDDRTSLTDKMQQLRQKNNTTEPLHDVFIGDTKTAGSICLLLQAALPVALLARRRQTTTTTTTATATATITTQPLTLILKGGTNASMAPQYDYWERVFLPTLISQTGIPLQNIQSTVIRRGYFPKGGGEVHIKVSPVTTSLQPIRLTERGDVSSIHIRSYHAGTITAEMAQLMTNAALQELLINNNNDNGSSSTSSLLLNNIIPTVETVHETTAIGSGYGILIVAETTTGCRLAGSAQQQQQESTKAVGREAAQELVSTLECGGACDEWCQDQLILFMALAQGESELLTGSLTQHTQTAIWLAQRLTNVKFEIQRLVTKDDDDNNNNNERHHHNDAAAKTTATTSSNKNGGNGDGYGRDGRIPGKHRIRCTGIGF</sequence>
<dbReference type="Gene3D" id="3.65.10.20">
    <property type="entry name" value="RNA 3'-terminal phosphate cyclase domain"/>
    <property type="match status" value="1"/>
</dbReference>
<dbReference type="PANTHER" id="PTHR11096">
    <property type="entry name" value="RNA 3' TERMINAL PHOSPHATE CYCLASE"/>
    <property type="match status" value="1"/>
</dbReference>
<feature type="compositionally biased region" description="Low complexity" evidence="1">
    <location>
        <begin position="399"/>
        <end position="411"/>
    </location>
</feature>
<name>A0A1E7EZ00_9STRA</name>
<dbReference type="PANTHER" id="PTHR11096:SF0">
    <property type="entry name" value="RNA 3'-TERMINAL PHOSPHATE CYCLASE"/>
    <property type="match status" value="1"/>
</dbReference>
<reference evidence="4 5" key="1">
    <citation type="submission" date="2016-09" db="EMBL/GenBank/DDBJ databases">
        <title>Extensive genetic diversity and differential bi-allelic expression allows diatom success in the polar Southern Ocean.</title>
        <authorList>
            <consortium name="DOE Joint Genome Institute"/>
            <person name="Mock T."/>
            <person name="Otillar R.P."/>
            <person name="Strauss J."/>
            <person name="Dupont C."/>
            <person name="Frickenhaus S."/>
            <person name="Maumus F."/>
            <person name="Mcmullan M."/>
            <person name="Sanges R."/>
            <person name="Schmutz J."/>
            <person name="Toseland A."/>
            <person name="Valas R."/>
            <person name="Veluchamy A."/>
            <person name="Ward B.J."/>
            <person name="Allen A."/>
            <person name="Barry K."/>
            <person name="Falciatore A."/>
            <person name="Ferrante M."/>
            <person name="Fortunato A.E."/>
            <person name="Gloeckner G."/>
            <person name="Gruber A."/>
            <person name="Hipkin R."/>
            <person name="Janech M."/>
            <person name="Kroth P."/>
            <person name="Leese F."/>
            <person name="Lindquist E."/>
            <person name="Lyon B.R."/>
            <person name="Martin J."/>
            <person name="Mayer C."/>
            <person name="Parker M."/>
            <person name="Quesneville H."/>
            <person name="Raymond J."/>
            <person name="Uhlig C."/>
            <person name="Valentin K.U."/>
            <person name="Worden A.Z."/>
            <person name="Armbrust E.V."/>
            <person name="Bowler C."/>
            <person name="Green B."/>
            <person name="Moulton V."/>
            <person name="Van Oosterhout C."/>
            <person name="Grigoriev I."/>
        </authorList>
    </citation>
    <scope>NUCLEOTIDE SEQUENCE [LARGE SCALE GENOMIC DNA]</scope>
    <source>
        <strain evidence="4 5">CCMP1102</strain>
    </source>
</reference>
<dbReference type="InParanoid" id="A0A1E7EZ00"/>
<protein>
    <submittedName>
        <fullName evidence="4">RNA 3'-terminal phosphate cyclase</fullName>
    </submittedName>
</protein>
<dbReference type="Pfam" id="PF05189">
    <property type="entry name" value="RTC_insert"/>
    <property type="match status" value="1"/>
</dbReference>
<keyword evidence="5" id="KW-1185">Reference proteome</keyword>
<dbReference type="Proteomes" id="UP000095751">
    <property type="component" value="Unassembled WGS sequence"/>
</dbReference>
<organism evidence="4 5">
    <name type="scientific">Fragilariopsis cylindrus CCMP1102</name>
    <dbReference type="NCBI Taxonomy" id="635003"/>
    <lineage>
        <taxon>Eukaryota</taxon>
        <taxon>Sar</taxon>
        <taxon>Stramenopiles</taxon>
        <taxon>Ochrophyta</taxon>
        <taxon>Bacillariophyta</taxon>
        <taxon>Bacillariophyceae</taxon>
        <taxon>Bacillariophycidae</taxon>
        <taxon>Bacillariales</taxon>
        <taxon>Bacillariaceae</taxon>
        <taxon>Fragilariopsis</taxon>
    </lineage>
</organism>
<accession>A0A1E7EZ00</accession>
<dbReference type="InterPro" id="IPR013792">
    <property type="entry name" value="RNA3'P_cycl/enolpyr_Trfase_a/b"/>
</dbReference>
<dbReference type="GO" id="GO:0003963">
    <property type="term" value="F:RNA-3'-phosphate cyclase activity"/>
    <property type="evidence" value="ECO:0007669"/>
    <property type="project" value="TreeGrafter"/>
</dbReference>
<gene>
    <name evidence="4" type="ORF">FRACYDRAFT_139048</name>
</gene>